<evidence type="ECO:0000256" key="3">
    <source>
        <dbReference type="PIRSR" id="PIRSR617939-1"/>
    </source>
</evidence>
<dbReference type="PANTHER" id="PTHR12935:SF0">
    <property type="entry name" value="GAMMA-GLUTAMYLCYCLOTRANSFERASE"/>
    <property type="match status" value="1"/>
</dbReference>
<feature type="region of interest" description="Disordered" evidence="5">
    <location>
        <begin position="56"/>
        <end position="90"/>
    </location>
</feature>
<dbReference type="InterPro" id="IPR013024">
    <property type="entry name" value="GGCT-like"/>
</dbReference>
<organism evidence="6 7">
    <name type="scientific">Venustampulla echinocandica</name>
    <dbReference type="NCBI Taxonomy" id="2656787"/>
    <lineage>
        <taxon>Eukaryota</taxon>
        <taxon>Fungi</taxon>
        <taxon>Dikarya</taxon>
        <taxon>Ascomycota</taxon>
        <taxon>Pezizomycotina</taxon>
        <taxon>Leotiomycetes</taxon>
        <taxon>Helotiales</taxon>
        <taxon>Pleuroascaceae</taxon>
        <taxon>Venustampulla</taxon>
    </lineage>
</organism>
<dbReference type="Proteomes" id="UP000254866">
    <property type="component" value="Unassembled WGS sequence"/>
</dbReference>
<evidence type="ECO:0000256" key="4">
    <source>
        <dbReference type="PIRSR" id="PIRSR617939-2"/>
    </source>
</evidence>
<dbReference type="InterPro" id="IPR036568">
    <property type="entry name" value="GGCT-like_sf"/>
</dbReference>
<keyword evidence="2" id="KW-0456">Lyase</keyword>
<reference evidence="6 7" key="1">
    <citation type="journal article" date="2018" name="IMA Fungus">
        <title>IMA Genome-F 9: Draft genome sequence of Annulohypoxylon stygium, Aspergillus mulundensis, Berkeleyomyces basicola (syn. Thielaviopsis basicola), Ceratocystis smalleyi, two Cercospora beticola strains, Coleophoma cylindrospora, Fusarium fracticaudum, Phialophora cf. hyalina, and Morchella septimelata.</title>
        <authorList>
            <person name="Wingfield B.D."/>
            <person name="Bills G.F."/>
            <person name="Dong Y."/>
            <person name="Huang W."/>
            <person name="Nel W.J."/>
            <person name="Swalarsk-Parry B.S."/>
            <person name="Vaghefi N."/>
            <person name="Wilken P.M."/>
            <person name="An Z."/>
            <person name="de Beer Z.W."/>
            <person name="De Vos L."/>
            <person name="Chen L."/>
            <person name="Duong T.A."/>
            <person name="Gao Y."/>
            <person name="Hammerbacher A."/>
            <person name="Kikkert J.R."/>
            <person name="Li Y."/>
            <person name="Li H."/>
            <person name="Li K."/>
            <person name="Li Q."/>
            <person name="Liu X."/>
            <person name="Ma X."/>
            <person name="Naidoo K."/>
            <person name="Pethybridge S.J."/>
            <person name="Sun J."/>
            <person name="Steenkamp E.T."/>
            <person name="van der Nest M.A."/>
            <person name="van Wyk S."/>
            <person name="Wingfield M.J."/>
            <person name="Xiong C."/>
            <person name="Yue Q."/>
            <person name="Zhang X."/>
        </authorList>
    </citation>
    <scope>NUCLEOTIDE SEQUENCE [LARGE SCALE GENOMIC DNA]</scope>
    <source>
        <strain evidence="6 7">BP 5553</strain>
    </source>
</reference>
<dbReference type="RefSeq" id="XP_031868167.1">
    <property type="nucleotide sequence ID" value="XM_032015898.1"/>
</dbReference>
<protein>
    <recommendedName>
        <fullName evidence="1">gamma-glutamylcyclotransferase</fullName>
        <ecNumber evidence="1">4.3.2.9</ecNumber>
    </recommendedName>
</protein>
<dbReference type="Pfam" id="PF13772">
    <property type="entry name" value="AIG2_2"/>
    <property type="match status" value="1"/>
</dbReference>
<feature type="binding site" evidence="4">
    <location>
        <begin position="11"/>
        <end position="16"/>
    </location>
    <ligand>
        <name>substrate</name>
    </ligand>
</feature>
<dbReference type="Gene3D" id="3.10.490.10">
    <property type="entry name" value="Gamma-glutamyl cyclotransferase-like"/>
    <property type="match status" value="1"/>
</dbReference>
<proteinExistence type="predicted"/>
<evidence type="ECO:0000313" key="7">
    <source>
        <dbReference type="Proteomes" id="UP000254866"/>
    </source>
</evidence>
<evidence type="ECO:0000313" key="6">
    <source>
        <dbReference type="EMBL" id="RDL35344.1"/>
    </source>
</evidence>
<feature type="compositionally biased region" description="Low complexity" evidence="5">
    <location>
        <begin position="58"/>
        <end position="73"/>
    </location>
</feature>
<evidence type="ECO:0000256" key="1">
    <source>
        <dbReference type="ARBA" id="ARBA00012346"/>
    </source>
</evidence>
<accession>A0A370TJ00</accession>
<dbReference type="GeneID" id="43600124"/>
<dbReference type="AlphaFoldDB" id="A0A370TJ00"/>
<dbReference type="PANTHER" id="PTHR12935">
    <property type="entry name" value="GAMMA-GLUTAMYLCYCLOTRANSFERASE"/>
    <property type="match status" value="1"/>
</dbReference>
<keyword evidence="7" id="KW-1185">Reference proteome</keyword>
<evidence type="ECO:0000256" key="2">
    <source>
        <dbReference type="ARBA" id="ARBA00023239"/>
    </source>
</evidence>
<dbReference type="STRING" id="2656787.A0A370TJ00"/>
<sequence>MTITTKPATLYFAYGSNLSLTQMSQRCPSSPYYGLGKLPGYRWIIGERGYANVVKCPTSSSASSSSGTTSTTTRGEDGEENQVLEDAAKGNDEGAEEYVIGMLYALTHKDEARLDIAEGVPFSYTKHMLPIQMLSSPSSTGQTTVQALVYVDEVRLGEGVCREEYVTRMNRGIADAVKMGMPKEYVERVLRRFVREDEVEGVVHDPFLGVLKED</sequence>
<dbReference type="InterPro" id="IPR017939">
    <property type="entry name" value="G-Glutamylcylcotransferase"/>
</dbReference>
<dbReference type="CDD" id="cd06661">
    <property type="entry name" value="GGCT_like"/>
    <property type="match status" value="1"/>
</dbReference>
<feature type="binding site" evidence="4">
    <location>
        <position position="165"/>
    </location>
    <ligand>
        <name>substrate</name>
    </ligand>
</feature>
<dbReference type="SUPFAM" id="SSF110857">
    <property type="entry name" value="Gamma-glutamyl cyclotransferase-like"/>
    <property type="match status" value="1"/>
</dbReference>
<evidence type="ECO:0000256" key="5">
    <source>
        <dbReference type="SAM" id="MobiDB-lite"/>
    </source>
</evidence>
<dbReference type="GO" id="GO:0003839">
    <property type="term" value="F:gamma-glutamylcyclotransferase activity"/>
    <property type="evidence" value="ECO:0007669"/>
    <property type="project" value="UniProtKB-EC"/>
</dbReference>
<name>A0A370TJ00_9HELO</name>
<dbReference type="EMBL" id="NPIC01000006">
    <property type="protein sequence ID" value="RDL35344.1"/>
    <property type="molecule type" value="Genomic_DNA"/>
</dbReference>
<dbReference type="EC" id="4.3.2.9" evidence="1"/>
<comment type="caution">
    <text evidence="6">The sequence shown here is derived from an EMBL/GenBank/DDBJ whole genome shotgun (WGS) entry which is preliminary data.</text>
</comment>
<gene>
    <name evidence="6" type="ORF">BP5553_07275</name>
</gene>
<feature type="active site" description="Proton acceptor" evidence="3">
    <location>
        <position position="118"/>
    </location>
</feature>
<dbReference type="OrthoDB" id="2924818at2759"/>